<gene>
    <name evidence="4" type="ORF">L596_029200</name>
</gene>
<dbReference type="STRING" id="34508.A0A4U5LTY5"/>
<evidence type="ECO:0000313" key="4">
    <source>
        <dbReference type="EMBL" id="TKR59546.1"/>
    </source>
</evidence>
<evidence type="ECO:0000259" key="3">
    <source>
        <dbReference type="PROSITE" id="PS51767"/>
    </source>
</evidence>
<proteinExistence type="inferred from homology"/>
<dbReference type="OrthoDB" id="2747330at2759"/>
<evidence type="ECO:0000256" key="2">
    <source>
        <dbReference type="SAM" id="SignalP"/>
    </source>
</evidence>
<dbReference type="GO" id="GO:0006508">
    <property type="term" value="P:proteolysis"/>
    <property type="evidence" value="ECO:0007669"/>
    <property type="project" value="InterPro"/>
</dbReference>
<dbReference type="PANTHER" id="PTHR47966">
    <property type="entry name" value="BETA-SITE APP-CLEAVING ENZYME, ISOFORM A-RELATED"/>
    <property type="match status" value="1"/>
</dbReference>
<feature type="chain" id="PRO_5020721827" description="Peptidase A1 domain-containing protein" evidence="2">
    <location>
        <begin position="19"/>
        <end position="363"/>
    </location>
</feature>
<reference evidence="4 5" key="1">
    <citation type="journal article" date="2015" name="Genome Biol.">
        <title>Comparative genomics of Steinernema reveals deeply conserved gene regulatory networks.</title>
        <authorList>
            <person name="Dillman A.R."/>
            <person name="Macchietto M."/>
            <person name="Porter C.F."/>
            <person name="Rogers A."/>
            <person name="Williams B."/>
            <person name="Antoshechkin I."/>
            <person name="Lee M.M."/>
            <person name="Goodwin Z."/>
            <person name="Lu X."/>
            <person name="Lewis E.E."/>
            <person name="Goodrich-Blair H."/>
            <person name="Stock S.P."/>
            <person name="Adams B.J."/>
            <person name="Sternberg P.W."/>
            <person name="Mortazavi A."/>
        </authorList>
    </citation>
    <scope>NUCLEOTIDE SEQUENCE [LARGE SCALE GENOMIC DNA]</scope>
    <source>
        <strain evidence="4 5">ALL</strain>
    </source>
</reference>
<name>A0A4U5LTY5_STECR</name>
<organism evidence="4 5">
    <name type="scientific">Steinernema carpocapsae</name>
    <name type="common">Entomopathogenic nematode</name>
    <dbReference type="NCBI Taxonomy" id="34508"/>
    <lineage>
        <taxon>Eukaryota</taxon>
        <taxon>Metazoa</taxon>
        <taxon>Ecdysozoa</taxon>
        <taxon>Nematoda</taxon>
        <taxon>Chromadorea</taxon>
        <taxon>Rhabditida</taxon>
        <taxon>Tylenchina</taxon>
        <taxon>Panagrolaimomorpha</taxon>
        <taxon>Strongyloidoidea</taxon>
        <taxon>Steinernematidae</taxon>
        <taxon>Steinernema</taxon>
    </lineage>
</organism>
<dbReference type="PANTHER" id="PTHR47966:SF8">
    <property type="entry name" value="ASPARTIC PROTEASE 1-RELATED"/>
    <property type="match status" value="1"/>
</dbReference>
<evidence type="ECO:0000313" key="5">
    <source>
        <dbReference type="Proteomes" id="UP000298663"/>
    </source>
</evidence>
<dbReference type="AlphaFoldDB" id="A0A4U5LTY5"/>
<reference evidence="4 5" key="2">
    <citation type="journal article" date="2019" name="G3 (Bethesda)">
        <title>Hybrid Assembly of the Genome of the Entomopathogenic Nematode Steinernema carpocapsae Identifies the X-Chromosome.</title>
        <authorList>
            <person name="Serra L."/>
            <person name="Macchietto M."/>
            <person name="Macias-Munoz A."/>
            <person name="McGill C.J."/>
            <person name="Rodriguez I.M."/>
            <person name="Rodriguez B."/>
            <person name="Murad R."/>
            <person name="Mortazavi A."/>
        </authorList>
    </citation>
    <scope>NUCLEOTIDE SEQUENCE [LARGE SCALE GENOMIC DNA]</scope>
    <source>
        <strain evidence="4 5">ALL</strain>
    </source>
</reference>
<comment type="similarity">
    <text evidence="1">Belongs to the peptidase A1 family.</text>
</comment>
<protein>
    <recommendedName>
        <fullName evidence="3">Peptidase A1 domain-containing protein</fullName>
    </recommendedName>
</protein>
<dbReference type="SUPFAM" id="SSF50630">
    <property type="entry name" value="Acid proteases"/>
    <property type="match status" value="1"/>
</dbReference>
<evidence type="ECO:0000256" key="1">
    <source>
        <dbReference type="ARBA" id="ARBA00007447"/>
    </source>
</evidence>
<dbReference type="GO" id="GO:0004190">
    <property type="term" value="F:aspartic-type endopeptidase activity"/>
    <property type="evidence" value="ECO:0007669"/>
    <property type="project" value="InterPro"/>
</dbReference>
<dbReference type="InterPro" id="IPR021109">
    <property type="entry name" value="Peptidase_aspartic_dom_sf"/>
</dbReference>
<keyword evidence="5" id="KW-1185">Reference proteome</keyword>
<dbReference type="EMBL" id="AZBU02000012">
    <property type="protein sequence ID" value="TKR59546.1"/>
    <property type="molecule type" value="Genomic_DNA"/>
</dbReference>
<keyword evidence="2" id="KW-0732">Signal</keyword>
<dbReference type="GO" id="GO:0005764">
    <property type="term" value="C:lysosome"/>
    <property type="evidence" value="ECO:0007669"/>
    <property type="project" value="TreeGrafter"/>
</dbReference>
<dbReference type="InterPro" id="IPR033121">
    <property type="entry name" value="PEPTIDASE_A1"/>
</dbReference>
<dbReference type="Gene3D" id="2.40.70.10">
    <property type="entry name" value="Acid Proteases"/>
    <property type="match status" value="2"/>
</dbReference>
<feature type="domain" description="Peptidase A1" evidence="3">
    <location>
        <begin position="52"/>
        <end position="351"/>
    </location>
</feature>
<accession>A0A4U5LTY5</accession>
<dbReference type="PROSITE" id="PS51767">
    <property type="entry name" value="PEPTIDASE_A1"/>
    <property type="match status" value="1"/>
</dbReference>
<comment type="caution">
    <text evidence="4">The sequence shown here is derived from an EMBL/GenBank/DDBJ whole genome shotgun (WGS) entry which is preliminary data.</text>
</comment>
<dbReference type="Proteomes" id="UP000298663">
    <property type="component" value="Unassembled WGS sequence"/>
</dbReference>
<feature type="signal peptide" evidence="2">
    <location>
        <begin position="1"/>
        <end position="18"/>
    </location>
</feature>
<dbReference type="InterPro" id="IPR001461">
    <property type="entry name" value="Aspartic_peptidase_A1"/>
</dbReference>
<sequence length="363" mass="40550">MKNGCLLLLLICFGFALGIPPKTINFVRRYGRDYVINKSPNGHYLHRYNDVYMEGFMIGSQDTLAFFILDTTSVALTVALCPENPADAQTPLNCYDPKASSTFVRTSNTTGIDLMMPFALTYVNMTQEFELIPYGSVNKFMNGVVGMNFPAADPTVKAPFSTHMLSFFDANMFSLAFSPFGCQGFLRFGDLLPYDTCLNAKLHSVPVTSEKNWQFAISGFQFGPVHKYAKMQAIVVSSSGYIGIPGRYLEKMMLMLDISWNATVGAYVTACDRANLPKFTVMLPGAVTLTIESQQYINKQEPLDPYESNRCVMNFEDSSKTEYGADWYFGHPLLAYYCVNFDFDKKTMGFAPNVATSDFSCDP</sequence>
<dbReference type="Pfam" id="PF00026">
    <property type="entry name" value="Asp"/>
    <property type="match status" value="1"/>
</dbReference>